<proteinExistence type="predicted"/>
<organism evidence="2 3">
    <name type="scientific">Acinetobacter baumannii</name>
    <dbReference type="NCBI Taxonomy" id="470"/>
    <lineage>
        <taxon>Bacteria</taxon>
        <taxon>Pseudomonadati</taxon>
        <taxon>Pseudomonadota</taxon>
        <taxon>Gammaproteobacteria</taxon>
        <taxon>Moraxellales</taxon>
        <taxon>Moraxellaceae</taxon>
        <taxon>Acinetobacter</taxon>
        <taxon>Acinetobacter calcoaceticus/baumannii complex</taxon>
    </lineage>
</organism>
<feature type="non-terminal residue" evidence="2">
    <location>
        <position position="116"/>
    </location>
</feature>
<name>A0A8I0FBC9_ACIBA</name>
<comment type="caution">
    <text evidence="2">The sequence shown here is derived from an EMBL/GenBank/DDBJ whole genome shotgun (WGS) entry which is preliminary data.</text>
</comment>
<evidence type="ECO:0000259" key="1">
    <source>
        <dbReference type="Pfam" id="PF00857"/>
    </source>
</evidence>
<dbReference type="EMBL" id="JACSVK010000694">
    <property type="protein sequence ID" value="MBD0222716.1"/>
    <property type="molecule type" value="Genomic_DNA"/>
</dbReference>
<keyword evidence="2" id="KW-0378">Hydrolase</keyword>
<dbReference type="Gene3D" id="3.40.50.850">
    <property type="entry name" value="Isochorismatase-like"/>
    <property type="match status" value="1"/>
</dbReference>
<dbReference type="SUPFAM" id="SSF52499">
    <property type="entry name" value="Isochorismatase-like hydrolases"/>
    <property type="match status" value="1"/>
</dbReference>
<dbReference type="Pfam" id="PF00857">
    <property type="entry name" value="Isochorismatase"/>
    <property type="match status" value="1"/>
</dbReference>
<dbReference type="InterPro" id="IPR000868">
    <property type="entry name" value="Isochorismatase-like_dom"/>
</dbReference>
<dbReference type="Proteomes" id="UP000634608">
    <property type="component" value="Unassembled WGS sequence"/>
</dbReference>
<sequence>MAISKISTYLMPERESYPKNKTDWQLDPSRAVLLIHDMQRYFLNFYDAESELIKTVVNHLVQLRSWAHQNNVPVVYTAQPYEQPAEDRALLNAMWGPGLPASTIDQQKIIDQLSPA</sequence>
<dbReference type="GO" id="GO:0008908">
    <property type="term" value="F:isochorismatase activity"/>
    <property type="evidence" value="ECO:0007669"/>
    <property type="project" value="UniProtKB-EC"/>
</dbReference>
<dbReference type="EC" id="3.3.2.1" evidence="2"/>
<dbReference type="InterPro" id="IPR036380">
    <property type="entry name" value="Isochorismatase-like_sf"/>
</dbReference>
<dbReference type="InterPro" id="IPR016291">
    <property type="entry name" value="Isochorismatase"/>
</dbReference>
<dbReference type="PRINTS" id="PR01398">
    <property type="entry name" value="ISCHRISMTASE"/>
</dbReference>
<reference evidence="2" key="1">
    <citation type="submission" date="2020-08" db="EMBL/GenBank/DDBJ databases">
        <title>Diversity of carbapenem-resistant Acinetobacter baumannii and bacteriophage-mediated spread of the Oxa23 carbapenemase.</title>
        <authorList>
            <person name="Abouelfetouh A."/>
            <person name="Mattock J."/>
            <person name="Turner D."/>
            <person name="Li E."/>
            <person name="Evans B.A."/>
        </authorList>
    </citation>
    <scope>NUCLEOTIDE SEQUENCE</scope>
    <source>
        <strain evidence="2">A86</strain>
    </source>
</reference>
<protein>
    <submittedName>
        <fullName evidence="2">Acinetobactin biosynthesis bifunctional isochorismatase/aryl carrier protein BasF</fullName>
        <ecNumber evidence="2">3.3.2.1</ecNumber>
    </submittedName>
</protein>
<feature type="domain" description="Isochorismatase-like" evidence="1">
    <location>
        <begin position="32"/>
        <end position="103"/>
    </location>
</feature>
<accession>A0A8I0FBC9</accession>
<evidence type="ECO:0000313" key="3">
    <source>
        <dbReference type="Proteomes" id="UP000634608"/>
    </source>
</evidence>
<gene>
    <name evidence="2" type="primary">basF</name>
    <name evidence="2" type="ORF">IAG11_23110</name>
</gene>
<dbReference type="AlphaFoldDB" id="A0A8I0FBC9"/>
<evidence type="ECO:0000313" key="2">
    <source>
        <dbReference type="EMBL" id="MBD0222716.1"/>
    </source>
</evidence>